<evidence type="ECO:0008006" key="4">
    <source>
        <dbReference type="Google" id="ProtNLM"/>
    </source>
</evidence>
<sequence length="247" mass="25972">MLLAERRAATGVRTLVVRVRHNVARSILEIRGDPMAPTTRMGRVTAAACIAVMGAAGLSACTASGATDGGRTGEEATALPPGILPPNDPPQPGDARLGPDGHYDYSAPDFVLKNPCDTEAYEVALEQGWVPPVVGEKNFDSEKSRVCGIVKGFDGIGIAHHAFSNTELVNMHPGLEYHSDDGTSWYTTVWPNHIGTSCFAGANGPGGAEGVTVPIGGFSSFKTQESACTFASEQYILLFGGIHAFQR</sequence>
<keyword evidence="3" id="KW-1185">Reference proteome</keyword>
<evidence type="ECO:0000313" key="2">
    <source>
        <dbReference type="EMBL" id="MEX3527604.1"/>
    </source>
</evidence>
<evidence type="ECO:0000256" key="1">
    <source>
        <dbReference type="SAM" id="MobiDB-lite"/>
    </source>
</evidence>
<dbReference type="Proteomes" id="UP001558353">
    <property type="component" value="Unassembled WGS sequence"/>
</dbReference>
<reference evidence="2 3" key="1">
    <citation type="journal article" date="2024" name="Fungal Genet. Biol.">
        <title>The porcine skin microbiome exhibits broad fungal antagonism.</title>
        <authorList>
            <person name="De La Cruz K.F."/>
            <person name="Townsend E.C."/>
            <person name="Alex Cheong J.Z."/>
            <person name="Salamzade R."/>
            <person name="Liu A."/>
            <person name="Sandstrom S."/>
            <person name="Davila E."/>
            <person name="Huang L."/>
            <person name="Xu K.H."/>
            <person name="Wu S.Y."/>
            <person name="Meudt J.J."/>
            <person name="Shanmuganayagam D."/>
            <person name="Gibson A.L.F."/>
            <person name="Kalan L.R."/>
        </authorList>
    </citation>
    <scope>NUCLEOTIDE SEQUENCE [LARGE SCALE GENOMIC DNA]</scope>
    <source>
        <strain evidence="2 3">LK2569</strain>
    </source>
</reference>
<organism evidence="2 3">
    <name type="scientific">Corynebacterium xerosis</name>
    <dbReference type="NCBI Taxonomy" id="1725"/>
    <lineage>
        <taxon>Bacteria</taxon>
        <taxon>Bacillati</taxon>
        <taxon>Actinomycetota</taxon>
        <taxon>Actinomycetes</taxon>
        <taxon>Mycobacteriales</taxon>
        <taxon>Corynebacteriaceae</taxon>
        <taxon>Corynebacterium</taxon>
    </lineage>
</organism>
<proteinExistence type="predicted"/>
<dbReference type="EMBL" id="JAYWMA010000001">
    <property type="protein sequence ID" value="MEX3527604.1"/>
    <property type="molecule type" value="Genomic_DNA"/>
</dbReference>
<gene>
    <name evidence="2" type="ORF">VVR64_00765</name>
</gene>
<feature type="region of interest" description="Disordered" evidence="1">
    <location>
        <begin position="65"/>
        <end position="100"/>
    </location>
</feature>
<dbReference type="RefSeq" id="WP_368521842.1">
    <property type="nucleotide sequence ID" value="NZ_JAYWMA010000001.1"/>
</dbReference>
<accession>A0ABV3USP5</accession>
<comment type="caution">
    <text evidence="2">The sequence shown here is derived from an EMBL/GenBank/DDBJ whole genome shotgun (WGS) entry which is preliminary data.</text>
</comment>
<protein>
    <recommendedName>
        <fullName evidence="4">DUF3558 domain-containing protein</fullName>
    </recommendedName>
</protein>
<evidence type="ECO:0000313" key="3">
    <source>
        <dbReference type="Proteomes" id="UP001558353"/>
    </source>
</evidence>
<name>A0ABV3USP5_9CORY</name>
<feature type="compositionally biased region" description="Pro residues" evidence="1">
    <location>
        <begin position="82"/>
        <end position="92"/>
    </location>
</feature>